<keyword evidence="3" id="KW-1185">Reference proteome</keyword>
<dbReference type="InterPro" id="IPR053137">
    <property type="entry name" value="NLR-like"/>
</dbReference>
<evidence type="ECO:0000313" key="3">
    <source>
        <dbReference type="Proteomes" id="UP001358417"/>
    </source>
</evidence>
<protein>
    <recommendedName>
        <fullName evidence="1">Nucleoside phosphorylase domain-containing protein</fullName>
    </recommendedName>
</protein>
<dbReference type="SUPFAM" id="SSF53167">
    <property type="entry name" value="Purine and uridine phosphorylases"/>
    <property type="match status" value="1"/>
</dbReference>
<dbReference type="AlphaFoldDB" id="A0AAV9NVP1"/>
<accession>A0AAV9NVP1</accession>
<evidence type="ECO:0000259" key="1">
    <source>
        <dbReference type="Pfam" id="PF01048"/>
    </source>
</evidence>
<name>A0AAV9NVP1_9EURO</name>
<dbReference type="GeneID" id="89969052"/>
<dbReference type="PANTHER" id="PTHR46082">
    <property type="entry name" value="ATP/GTP-BINDING PROTEIN-RELATED"/>
    <property type="match status" value="1"/>
</dbReference>
<evidence type="ECO:0000313" key="2">
    <source>
        <dbReference type="EMBL" id="KAK5064995.1"/>
    </source>
</evidence>
<dbReference type="RefSeq" id="XP_064712319.1">
    <property type="nucleotide sequence ID" value="XM_064844459.1"/>
</dbReference>
<proteinExistence type="predicted"/>
<dbReference type="Proteomes" id="UP001358417">
    <property type="component" value="Unassembled WGS sequence"/>
</dbReference>
<reference evidence="2 3" key="1">
    <citation type="submission" date="2023-08" db="EMBL/GenBank/DDBJ databases">
        <title>Black Yeasts Isolated from many extreme environments.</title>
        <authorList>
            <person name="Coleine C."/>
            <person name="Stajich J.E."/>
            <person name="Selbmann L."/>
        </authorList>
    </citation>
    <scope>NUCLEOTIDE SEQUENCE [LARGE SCALE GENOMIC DNA]</scope>
    <source>
        <strain evidence="2 3">CCFEE 5792</strain>
    </source>
</reference>
<comment type="caution">
    <text evidence="2">The sequence shown here is derived from an EMBL/GenBank/DDBJ whole genome shotgun (WGS) entry which is preliminary data.</text>
</comment>
<dbReference type="InterPro" id="IPR035994">
    <property type="entry name" value="Nucleoside_phosphorylase_sf"/>
</dbReference>
<dbReference type="GO" id="GO:0003824">
    <property type="term" value="F:catalytic activity"/>
    <property type="evidence" value="ECO:0007669"/>
    <property type="project" value="InterPro"/>
</dbReference>
<dbReference type="Gene3D" id="3.40.50.1580">
    <property type="entry name" value="Nucleoside phosphorylase domain"/>
    <property type="match status" value="1"/>
</dbReference>
<dbReference type="Pfam" id="PF01048">
    <property type="entry name" value="PNP_UDP_1"/>
    <property type="match status" value="1"/>
</dbReference>
<dbReference type="InterPro" id="IPR000845">
    <property type="entry name" value="Nucleoside_phosphorylase_d"/>
</dbReference>
<dbReference type="GO" id="GO:0009116">
    <property type="term" value="P:nucleoside metabolic process"/>
    <property type="evidence" value="ECO:0007669"/>
    <property type="project" value="InterPro"/>
</dbReference>
<feature type="domain" description="Nucleoside phosphorylase" evidence="1">
    <location>
        <begin position="13"/>
        <end position="173"/>
    </location>
</feature>
<sequence>MVSRASSRDDFEIAIICALRREYNAVVPLFSELWDQQSEDDEDNDFGRAAGDTNIYANGRIGRHNVVLVLLRKMGKRAAAGTAAQIATSYTRVSLALLIGVCGGIPRYKRDGNEDIEILLGDLVVSTKVCEFDFGREYPDGFAPKNTEEDQPGKPNKNISNLLEALQTDIGMKTLRQKTPEYLQAIRERTPIHPEKYNFPGRNADKLFKADYRHRHDGAVSCECRNWQNARDAVCKESLKADCNNTKCDETQLESRRIESRQQFINKPEDPVFHFGAIASGDRVEKSGIDRDQYVRDLGVIGFEMEGAGVWDELPCLVVKSVCDYADSHKNKKWQDYTAAVAAAAAKAILDVYPGRDKPVDRKLSRCFRCPSP</sequence>
<gene>
    <name evidence="2" type="ORF">LTR84_000830</name>
</gene>
<organism evidence="2 3">
    <name type="scientific">Exophiala bonariae</name>
    <dbReference type="NCBI Taxonomy" id="1690606"/>
    <lineage>
        <taxon>Eukaryota</taxon>
        <taxon>Fungi</taxon>
        <taxon>Dikarya</taxon>
        <taxon>Ascomycota</taxon>
        <taxon>Pezizomycotina</taxon>
        <taxon>Eurotiomycetes</taxon>
        <taxon>Chaetothyriomycetidae</taxon>
        <taxon>Chaetothyriales</taxon>
        <taxon>Herpotrichiellaceae</taxon>
        <taxon>Exophiala</taxon>
    </lineage>
</organism>
<dbReference type="EMBL" id="JAVRRD010000001">
    <property type="protein sequence ID" value="KAK5064995.1"/>
    <property type="molecule type" value="Genomic_DNA"/>
</dbReference>
<dbReference type="PANTHER" id="PTHR46082:SF6">
    <property type="entry name" value="AAA+ ATPASE DOMAIN-CONTAINING PROTEIN-RELATED"/>
    <property type="match status" value="1"/>
</dbReference>